<keyword evidence="8" id="KW-0675">Receptor</keyword>
<evidence type="ECO:0000256" key="4">
    <source>
        <dbReference type="ARBA" id="ARBA00022692"/>
    </source>
</evidence>
<proteinExistence type="predicted"/>
<dbReference type="GO" id="GO:0004984">
    <property type="term" value="F:olfactory receptor activity"/>
    <property type="evidence" value="ECO:0007669"/>
    <property type="project" value="InterPro"/>
</dbReference>
<protein>
    <submittedName>
        <fullName evidence="10">Uncharacterized protein</fullName>
    </submittedName>
</protein>
<keyword evidence="9" id="KW-0807">Transducer</keyword>
<comment type="subcellular location">
    <subcellularLocation>
        <location evidence="1">Cell membrane</location>
        <topology evidence="1">Multi-pass membrane protein</topology>
    </subcellularLocation>
</comment>
<evidence type="ECO:0000256" key="9">
    <source>
        <dbReference type="ARBA" id="ARBA00023224"/>
    </source>
</evidence>
<keyword evidence="5" id="KW-0552">Olfaction</keyword>
<keyword evidence="6" id="KW-1133">Transmembrane helix</keyword>
<keyword evidence="4" id="KW-0812">Transmembrane</keyword>
<evidence type="ECO:0000256" key="6">
    <source>
        <dbReference type="ARBA" id="ARBA00022989"/>
    </source>
</evidence>
<sequence>MQFYILSNTPADVTQVMRCIMYLMTVLFQGSISFLPASNVEIEAEKLANEIYCLDWYNSPNLKIRKFVLFWLMKAQKPVQMSGGGLMTVNRNVFLQIPRTSFSICTLLG</sequence>
<gene>
    <name evidence="10" type="ORF">Zmor_022842</name>
</gene>
<keyword evidence="11" id="KW-1185">Reference proteome</keyword>
<keyword evidence="7" id="KW-0472">Membrane</keyword>
<dbReference type="PANTHER" id="PTHR21137">
    <property type="entry name" value="ODORANT RECEPTOR"/>
    <property type="match status" value="1"/>
</dbReference>
<evidence type="ECO:0000313" key="11">
    <source>
        <dbReference type="Proteomes" id="UP001168821"/>
    </source>
</evidence>
<evidence type="ECO:0000256" key="1">
    <source>
        <dbReference type="ARBA" id="ARBA00004651"/>
    </source>
</evidence>
<name>A0AA38HW93_9CUCU</name>
<accession>A0AA38HW93</accession>
<organism evidence="10 11">
    <name type="scientific">Zophobas morio</name>
    <dbReference type="NCBI Taxonomy" id="2755281"/>
    <lineage>
        <taxon>Eukaryota</taxon>
        <taxon>Metazoa</taxon>
        <taxon>Ecdysozoa</taxon>
        <taxon>Arthropoda</taxon>
        <taxon>Hexapoda</taxon>
        <taxon>Insecta</taxon>
        <taxon>Pterygota</taxon>
        <taxon>Neoptera</taxon>
        <taxon>Endopterygota</taxon>
        <taxon>Coleoptera</taxon>
        <taxon>Polyphaga</taxon>
        <taxon>Cucujiformia</taxon>
        <taxon>Tenebrionidae</taxon>
        <taxon>Zophobas</taxon>
    </lineage>
</organism>
<dbReference type="GO" id="GO:0007165">
    <property type="term" value="P:signal transduction"/>
    <property type="evidence" value="ECO:0007669"/>
    <property type="project" value="UniProtKB-KW"/>
</dbReference>
<keyword evidence="2" id="KW-1003">Cell membrane</keyword>
<evidence type="ECO:0000256" key="7">
    <source>
        <dbReference type="ARBA" id="ARBA00023136"/>
    </source>
</evidence>
<dbReference type="InterPro" id="IPR004117">
    <property type="entry name" value="7tm6_olfct_rcpt"/>
</dbReference>
<dbReference type="GO" id="GO:0005549">
    <property type="term" value="F:odorant binding"/>
    <property type="evidence" value="ECO:0007669"/>
    <property type="project" value="InterPro"/>
</dbReference>
<reference evidence="10" key="1">
    <citation type="journal article" date="2023" name="G3 (Bethesda)">
        <title>Whole genome assemblies of Zophobas morio and Tenebrio molitor.</title>
        <authorList>
            <person name="Kaur S."/>
            <person name="Stinson S.A."/>
            <person name="diCenzo G.C."/>
        </authorList>
    </citation>
    <scope>NUCLEOTIDE SEQUENCE</scope>
    <source>
        <strain evidence="10">QUZm001</strain>
    </source>
</reference>
<dbReference type="Proteomes" id="UP001168821">
    <property type="component" value="Unassembled WGS sequence"/>
</dbReference>
<dbReference type="Pfam" id="PF02949">
    <property type="entry name" value="7tm_6"/>
    <property type="match status" value="1"/>
</dbReference>
<evidence type="ECO:0000256" key="5">
    <source>
        <dbReference type="ARBA" id="ARBA00022725"/>
    </source>
</evidence>
<keyword evidence="3" id="KW-0716">Sensory transduction</keyword>
<dbReference type="AlphaFoldDB" id="A0AA38HW93"/>
<evidence type="ECO:0000256" key="2">
    <source>
        <dbReference type="ARBA" id="ARBA00022475"/>
    </source>
</evidence>
<comment type="caution">
    <text evidence="10">The sequence shown here is derived from an EMBL/GenBank/DDBJ whole genome shotgun (WGS) entry which is preliminary data.</text>
</comment>
<evidence type="ECO:0000256" key="3">
    <source>
        <dbReference type="ARBA" id="ARBA00022606"/>
    </source>
</evidence>
<dbReference type="GO" id="GO:0005886">
    <property type="term" value="C:plasma membrane"/>
    <property type="evidence" value="ECO:0007669"/>
    <property type="project" value="UniProtKB-SubCell"/>
</dbReference>
<dbReference type="PANTHER" id="PTHR21137:SF35">
    <property type="entry name" value="ODORANT RECEPTOR 19A-RELATED"/>
    <property type="match status" value="1"/>
</dbReference>
<evidence type="ECO:0000313" key="10">
    <source>
        <dbReference type="EMBL" id="KAJ3645160.1"/>
    </source>
</evidence>
<dbReference type="EMBL" id="JALNTZ010000007">
    <property type="protein sequence ID" value="KAJ3645160.1"/>
    <property type="molecule type" value="Genomic_DNA"/>
</dbReference>
<evidence type="ECO:0000256" key="8">
    <source>
        <dbReference type="ARBA" id="ARBA00023170"/>
    </source>
</evidence>